<keyword evidence="2" id="KW-0732">Signal</keyword>
<reference evidence="3 4" key="1">
    <citation type="submission" date="2018-02" db="EMBL/GenBank/DDBJ databases">
        <authorList>
            <person name="Machado R.A."/>
        </authorList>
    </citation>
    <scope>NUCLEOTIDE SEQUENCE [LARGE SCALE GENOMIC DNA]</scope>
    <source>
        <strain evidence="3 4">DSM 19724</strain>
    </source>
</reference>
<dbReference type="EMBL" id="PUJW01000002">
    <property type="protein sequence ID" value="NHB91231.1"/>
    <property type="molecule type" value="Genomic_DNA"/>
</dbReference>
<keyword evidence="1" id="KW-1133">Transmembrane helix</keyword>
<dbReference type="Proteomes" id="UP000591844">
    <property type="component" value="Unassembled WGS sequence"/>
</dbReference>
<evidence type="ECO:0000256" key="2">
    <source>
        <dbReference type="SAM" id="SignalP"/>
    </source>
</evidence>
<gene>
    <name evidence="3" type="ORF">C5469_03445</name>
</gene>
<dbReference type="InterPro" id="IPR023390">
    <property type="entry name" value="Phage_M13_G8P_capsid_dom_sf"/>
</dbReference>
<dbReference type="InterPro" id="IPR008020">
    <property type="entry name" value="G8P"/>
</dbReference>
<accession>A0A7X5TF16</accession>
<dbReference type="AlphaFoldDB" id="A0A7X5TF16"/>
<feature type="chain" id="PRO_5031246322" evidence="2">
    <location>
        <begin position="24"/>
        <end position="74"/>
    </location>
</feature>
<keyword evidence="3" id="KW-0167">Capsid protein</keyword>
<keyword evidence="1" id="KW-0812">Transmembrane</keyword>
<dbReference type="PIRSF" id="PIRSF004117">
    <property type="entry name" value="Phage_coat_B"/>
    <property type="match status" value="1"/>
</dbReference>
<evidence type="ECO:0000313" key="3">
    <source>
        <dbReference type="EMBL" id="NHB91231.1"/>
    </source>
</evidence>
<feature type="signal peptide" evidence="2">
    <location>
        <begin position="1"/>
        <end position="23"/>
    </location>
</feature>
<keyword evidence="1" id="KW-0472">Membrane</keyword>
<dbReference type="Gene3D" id="1.20.5.80">
    <property type="match status" value="1"/>
</dbReference>
<keyword evidence="3" id="KW-0946">Virion</keyword>
<proteinExistence type="predicted"/>
<protein>
    <submittedName>
        <fullName evidence="3">Phage coat protein</fullName>
    </submittedName>
</protein>
<keyword evidence="4" id="KW-1185">Reference proteome</keyword>
<evidence type="ECO:0000313" key="4">
    <source>
        <dbReference type="Proteomes" id="UP000591844"/>
    </source>
</evidence>
<comment type="caution">
    <text evidence="3">The sequence shown here is derived from an EMBL/GenBank/DDBJ whole genome shotgun (WGS) entry which is preliminary data.</text>
</comment>
<sequence>MTQSIIAKFVASSTLVVGTSAFAANEPTDYAKQAFDSLTTQASSLSGYAWGLAVLIVGATIGIKLFKKFVSRAS</sequence>
<feature type="transmembrane region" description="Helical" evidence="1">
    <location>
        <begin position="47"/>
        <end position="66"/>
    </location>
</feature>
<organism evidence="3 4">
    <name type="scientific">Photorhabdus cinerea</name>
    <dbReference type="NCBI Taxonomy" id="471575"/>
    <lineage>
        <taxon>Bacteria</taxon>
        <taxon>Pseudomonadati</taxon>
        <taxon>Pseudomonadota</taxon>
        <taxon>Gammaproteobacteria</taxon>
        <taxon>Enterobacterales</taxon>
        <taxon>Morganellaceae</taxon>
        <taxon>Photorhabdus</taxon>
    </lineage>
</organism>
<dbReference type="SUPFAM" id="SSF57987">
    <property type="entry name" value="Inovirus (filamentous phage) major coat protein"/>
    <property type="match status" value="1"/>
</dbReference>
<name>A0A7X5TF16_9GAMM</name>
<evidence type="ECO:0000256" key="1">
    <source>
        <dbReference type="SAM" id="Phobius"/>
    </source>
</evidence>
<dbReference type="Pfam" id="PF19199">
    <property type="entry name" value="Phage_coatGP8"/>
    <property type="match status" value="1"/>
</dbReference>